<dbReference type="EMBL" id="BAABCV010000024">
    <property type="protein sequence ID" value="GAA4105685.1"/>
    <property type="molecule type" value="Genomic_DNA"/>
</dbReference>
<gene>
    <name evidence="1" type="ORF">GCM10022392_34350</name>
</gene>
<evidence type="ECO:0000313" key="1">
    <source>
        <dbReference type="EMBL" id="GAA4105685.1"/>
    </source>
</evidence>
<evidence type="ECO:0000313" key="2">
    <source>
        <dbReference type="Proteomes" id="UP001500841"/>
    </source>
</evidence>
<reference evidence="2" key="1">
    <citation type="journal article" date="2019" name="Int. J. Syst. Evol. Microbiol.">
        <title>The Global Catalogue of Microorganisms (GCM) 10K type strain sequencing project: providing services to taxonomists for standard genome sequencing and annotation.</title>
        <authorList>
            <consortium name="The Broad Institute Genomics Platform"/>
            <consortium name="The Broad Institute Genome Sequencing Center for Infectious Disease"/>
            <person name="Wu L."/>
            <person name="Ma J."/>
        </authorList>
    </citation>
    <scope>NUCLEOTIDE SEQUENCE [LARGE SCALE GENOMIC DNA]</scope>
    <source>
        <strain evidence="2">JCM 17085</strain>
    </source>
</reference>
<sequence length="153" mass="17905">MSDTENIFGCFVSITEADPNASQEIRALASEQGDLFRTYIWGDKGISDTLKKLKHVKYGKDLRLALFQFYVNPIPIQEQNLKVIEDYRKREKSIGIPIIINDENFFCKSEEMRYSFLEQSILQKLDLLAEVVKKKKLDTNIEQLKMDFKKTWS</sequence>
<accession>A0ABP7X6L9</accession>
<keyword evidence="2" id="KW-1185">Reference proteome</keyword>
<name>A0ABP7X6L9_9SPHI</name>
<proteinExistence type="predicted"/>
<dbReference type="RefSeq" id="WP_345107499.1">
    <property type="nucleotide sequence ID" value="NZ_BAABCV010000024.1"/>
</dbReference>
<dbReference type="Proteomes" id="UP001500841">
    <property type="component" value="Unassembled WGS sequence"/>
</dbReference>
<protein>
    <submittedName>
        <fullName evidence="1">Uncharacterized protein</fullName>
    </submittedName>
</protein>
<organism evidence="1 2">
    <name type="scientific">Mucilaginibacter panaciglaebae</name>
    <dbReference type="NCBI Taxonomy" id="502331"/>
    <lineage>
        <taxon>Bacteria</taxon>
        <taxon>Pseudomonadati</taxon>
        <taxon>Bacteroidota</taxon>
        <taxon>Sphingobacteriia</taxon>
        <taxon>Sphingobacteriales</taxon>
        <taxon>Sphingobacteriaceae</taxon>
        <taxon>Mucilaginibacter</taxon>
    </lineage>
</organism>
<comment type="caution">
    <text evidence="1">The sequence shown here is derived from an EMBL/GenBank/DDBJ whole genome shotgun (WGS) entry which is preliminary data.</text>
</comment>